<dbReference type="OrthoDB" id="2369382at2759"/>
<reference evidence="2" key="1">
    <citation type="submission" date="2020-11" db="EMBL/GenBank/DDBJ databases">
        <authorList>
            <consortium name="DOE Joint Genome Institute"/>
            <person name="Ahrendt S."/>
            <person name="Riley R."/>
            <person name="Andreopoulos W."/>
            <person name="Labutti K."/>
            <person name="Pangilinan J."/>
            <person name="Ruiz-Duenas F.J."/>
            <person name="Barrasa J.M."/>
            <person name="Sanchez-Garcia M."/>
            <person name="Camarero S."/>
            <person name="Miyauchi S."/>
            <person name="Serrano A."/>
            <person name="Linde D."/>
            <person name="Babiker R."/>
            <person name="Drula E."/>
            <person name="Ayuso-Fernandez I."/>
            <person name="Pacheco R."/>
            <person name="Padilla G."/>
            <person name="Ferreira P."/>
            <person name="Barriuso J."/>
            <person name="Kellner H."/>
            <person name="Castanera R."/>
            <person name="Alfaro M."/>
            <person name="Ramirez L."/>
            <person name="Pisabarro A.G."/>
            <person name="Kuo A."/>
            <person name="Tritt A."/>
            <person name="Lipzen A."/>
            <person name="He G."/>
            <person name="Yan M."/>
            <person name="Ng V."/>
            <person name="Cullen D."/>
            <person name="Martin F."/>
            <person name="Rosso M.-N."/>
            <person name="Henrissat B."/>
            <person name="Hibbett D."/>
            <person name="Martinez A.T."/>
            <person name="Grigoriev I.V."/>
        </authorList>
    </citation>
    <scope>NUCLEOTIDE SEQUENCE</scope>
    <source>
        <strain evidence="2">CBS 247.69</strain>
    </source>
</reference>
<gene>
    <name evidence="2" type="ORF">BDZ94DRAFT_778312</name>
</gene>
<dbReference type="Proteomes" id="UP000807353">
    <property type="component" value="Unassembled WGS sequence"/>
</dbReference>
<comment type="caution">
    <text evidence="2">The sequence shown here is derived from an EMBL/GenBank/DDBJ whole genome shotgun (WGS) entry which is preliminary data.</text>
</comment>
<proteinExistence type="predicted"/>
<evidence type="ECO:0008006" key="4">
    <source>
        <dbReference type="Google" id="ProtNLM"/>
    </source>
</evidence>
<evidence type="ECO:0000313" key="2">
    <source>
        <dbReference type="EMBL" id="KAF9468303.1"/>
    </source>
</evidence>
<keyword evidence="1" id="KW-1133">Transmembrane helix</keyword>
<feature type="transmembrane region" description="Helical" evidence="1">
    <location>
        <begin position="597"/>
        <end position="620"/>
    </location>
</feature>
<dbReference type="EMBL" id="MU150233">
    <property type="protein sequence ID" value="KAF9468303.1"/>
    <property type="molecule type" value="Genomic_DNA"/>
</dbReference>
<dbReference type="AlphaFoldDB" id="A0A9P5YE45"/>
<evidence type="ECO:0000256" key="1">
    <source>
        <dbReference type="SAM" id="Phobius"/>
    </source>
</evidence>
<name>A0A9P5YE45_9AGAR</name>
<sequence>MALSIANITVAQAATAINATITFLQYSLSLTLVALLLYFLPPLNSANSWSLAARQVHASLWSIILRRSPSHISAHINFFSILSFITALLIAACGIVTPLGLEQGPAVRSNSRTVDAFFIEDNSPLGLATSPRQDFEYSRLCGGSDQALCPGKTPEAINSTEIPPSIFEIFSSTPHGPFNIQFRRYFTSRAGYNFSVTGPQIGVVQSMVLRDGIFAGTGVIIDMSDSPGVGLLNHTIPLSPDGASWSQDIFWLEPVTTCVNTNLTVDYILTDPNRVDEFNLSDVGGFAHLTTEYPTMSLDGQNINLHEHAYRGAVLSNFLTMITFNNMTQNESYIGKSYPLNTTNTLFRVGNMDTMSLRFLSNATMVSLDTSCRGFGGLDTANISNVGVQCGMFAGPPLRVDGGDERIPSLNSTWSQTLHVCASATRASIQTVNFSTNTSKEFSDLQIARVASNKSVLWAVEKTSLKIGDVDLFWGHVADKYESDSSLWTVRSPSLYVPAGSADIWGITVSGQPSTIPAIAWSKVYETVSDLNYDGKNNYALLNKWQSLLAKDPELGHAQIHNLIWTDIFANNLVGMETHSTLVVQNLEPSVTYDLRYGIPLLVLLVIWVPSLVVSIYLLLFGSLKVSYIRDFLDHTAVGRLALGHSALASPDNIPADSEPVHLAGDDWQNTVGGTTVLYRPIVNVRQRGEVFYNKLAKSPTAFE</sequence>
<protein>
    <recommendedName>
        <fullName evidence="4">Transmembrane protein</fullName>
    </recommendedName>
</protein>
<keyword evidence="1" id="KW-0472">Membrane</keyword>
<feature type="transmembrane region" description="Helical" evidence="1">
    <location>
        <begin position="76"/>
        <end position="101"/>
    </location>
</feature>
<accession>A0A9P5YE45</accession>
<organism evidence="2 3">
    <name type="scientific">Collybia nuda</name>
    <dbReference type="NCBI Taxonomy" id="64659"/>
    <lineage>
        <taxon>Eukaryota</taxon>
        <taxon>Fungi</taxon>
        <taxon>Dikarya</taxon>
        <taxon>Basidiomycota</taxon>
        <taxon>Agaricomycotina</taxon>
        <taxon>Agaricomycetes</taxon>
        <taxon>Agaricomycetidae</taxon>
        <taxon>Agaricales</taxon>
        <taxon>Tricholomatineae</taxon>
        <taxon>Clitocybaceae</taxon>
        <taxon>Collybia</taxon>
    </lineage>
</organism>
<keyword evidence="3" id="KW-1185">Reference proteome</keyword>
<feature type="transmembrane region" description="Helical" evidence="1">
    <location>
        <begin position="23"/>
        <end position="40"/>
    </location>
</feature>
<keyword evidence="1" id="KW-0812">Transmembrane</keyword>
<evidence type="ECO:0000313" key="3">
    <source>
        <dbReference type="Proteomes" id="UP000807353"/>
    </source>
</evidence>